<dbReference type="Proteomes" id="UP000464718">
    <property type="component" value="Plasmid pvpsd2016-3"/>
</dbReference>
<dbReference type="RefSeq" id="WP_086482418.1">
    <property type="nucleotide sequence ID" value="NZ_CP034302.1"/>
</dbReference>
<organism evidence="1 2">
    <name type="scientific">Vibrio parahaemolyticus</name>
    <dbReference type="NCBI Taxonomy" id="670"/>
    <lineage>
        <taxon>Bacteria</taxon>
        <taxon>Pseudomonadati</taxon>
        <taxon>Pseudomonadota</taxon>
        <taxon>Gammaproteobacteria</taxon>
        <taxon>Vibrionales</taxon>
        <taxon>Vibrionaceae</taxon>
        <taxon>Vibrio</taxon>
    </lineage>
</organism>
<dbReference type="EMBL" id="CP034302">
    <property type="protein sequence ID" value="QHH13176.1"/>
    <property type="molecule type" value="Genomic_DNA"/>
</dbReference>
<name>A0AAX1G1I8_VIBPH</name>
<proteinExistence type="predicted"/>
<geneLocation type="plasmid" evidence="2">
    <name>pvpsd2016-3</name>
</geneLocation>
<evidence type="ECO:0000313" key="2">
    <source>
        <dbReference type="Proteomes" id="UP000464718"/>
    </source>
</evidence>
<dbReference type="AlphaFoldDB" id="A0AAX1G1I8"/>
<reference evidence="1 2" key="1">
    <citation type="submission" date="2018-12" db="EMBL/GenBank/DDBJ databases">
        <title>Genomic insights into the evolutionary origins and pathogenicity of five Vibrio parahaemolyticus strains isolated from the shrimp with acute hepatopancreatic necrosis disease (AHPND).</title>
        <authorList>
            <person name="Yang Q."/>
            <person name="Dong X."/>
            <person name="Xie G."/>
            <person name="Fu S."/>
            <person name="Zou P."/>
            <person name="Sun J."/>
            <person name="Wang Y."/>
            <person name="Huang J."/>
        </authorList>
    </citation>
    <scope>NUCLEOTIDE SEQUENCE [LARGE SCALE GENOMIC DNA]</scope>
    <source>
        <strain evidence="1 2">20160303005-1</strain>
        <plasmid evidence="2">pvpsd2016-3</plasmid>
    </source>
</reference>
<keyword evidence="1" id="KW-0614">Plasmid</keyword>
<evidence type="ECO:0000313" key="1">
    <source>
        <dbReference type="EMBL" id="QHH13176.1"/>
    </source>
</evidence>
<sequence>MNNPMVTVTLADSTTIDCVVKKHTYDKNRKQIALQLYAADTERNRQSGTFPGMPMGKPTVCLPGNDFKENETAIKDCDEYAGFLDALEQAGVVRRTPKTIHGPYLSYPVVDVLI</sequence>
<gene>
    <name evidence="1" type="ORF">EHC69_28350</name>
</gene>
<protein>
    <submittedName>
        <fullName evidence="1">Uncharacterized protein</fullName>
    </submittedName>
</protein>
<accession>A0AAX1G1I8</accession>